<sequence length="71" mass="8095">MIINGSLLDSIILSQFHAEHLSYYADVLLFSQAKLLFMPLVRRRNVDTTAKQKNDTLMLEDNSVNGVFHSN</sequence>
<evidence type="ECO:0000313" key="2">
    <source>
        <dbReference type="WBParaSite" id="jg17954"/>
    </source>
</evidence>
<proteinExistence type="predicted"/>
<dbReference type="AlphaFoldDB" id="A0A915DD36"/>
<organism evidence="1 2">
    <name type="scientific">Ditylenchus dipsaci</name>
    <dbReference type="NCBI Taxonomy" id="166011"/>
    <lineage>
        <taxon>Eukaryota</taxon>
        <taxon>Metazoa</taxon>
        <taxon>Ecdysozoa</taxon>
        <taxon>Nematoda</taxon>
        <taxon>Chromadorea</taxon>
        <taxon>Rhabditida</taxon>
        <taxon>Tylenchina</taxon>
        <taxon>Tylenchomorpha</taxon>
        <taxon>Sphaerularioidea</taxon>
        <taxon>Anguinidae</taxon>
        <taxon>Anguininae</taxon>
        <taxon>Ditylenchus</taxon>
    </lineage>
</organism>
<name>A0A915DD36_9BILA</name>
<evidence type="ECO:0000313" key="1">
    <source>
        <dbReference type="Proteomes" id="UP000887574"/>
    </source>
</evidence>
<reference evidence="2" key="1">
    <citation type="submission" date="2022-11" db="UniProtKB">
        <authorList>
            <consortium name="WormBaseParasite"/>
        </authorList>
    </citation>
    <scope>IDENTIFICATION</scope>
</reference>
<dbReference type="Proteomes" id="UP000887574">
    <property type="component" value="Unplaced"/>
</dbReference>
<protein>
    <submittedName>
        <fullName evidence="2">Uncharacterized protein</fullName>
    </submittedName>
</protein>
<accession>A0A915DD36</accession>
<dbReference type="WBParaSite" id="jg17954">
    <property type="protein sequence ID" value="jg17954"/>
    <property type="gene ID" value="jg17954"/>
</dbReference>
<keyword evidence="1" id="KW-1185">Reference proteome</keyword>